<dbReference type="GeneID" id="54546662"/>
<feature type="compositionally biased region" description="Acidic residues" evidence="1">
    <location>
        <begin position="171"/>
        <end position="183"/>
    </location>
</feature>
<keyword evidence="3" id="KW-1185">Reference proteome</keyword>
<sequence length="336" mass="38468">MEFSHRDATEASRDPPPKLKCPFYQRNPRAHPKASCKNTCYSDMFRLVQHLKRVHAQAPGCECCPRALKKAPCQRMDAKIKSIKLNDPRFQNQTREKKWDLVFEILFPGIPVPLPSEQEGLTHEEESIFLQLFVKRLRKHLGPAAAITLDDVEELYYDCKRKARSSVEQTNQEEDDSMDEADPSMDTLNLRDAGRSARAVDDPNRSSRSKRLAHTGYDEEERTSRSREKSYSTSSIGGNPIPSRTAQGSSMQTSQTFSQQNWTPGYSPFAHPEEQMHYQQQGYLQQVNAVYQQNTRPTPSSTNPRSTPYGYPQQQGNPDTYGNQYQQYNWHPASGM</sequence>
<feature type="compositionally biased region" description="Polar residues" evidence="1">
    <location>
        <begin position="312"/>
        <end position="329"/>
    </location>
</feature>
<dbReference type="EMBL" id="ML986486">
    <property type="protein sequence ID" value="KAF2279525.1"/>
    <property type="molecule type" value="Genomic_DNA"/>
</dbReference>
<feature type="compositionally biased region" description="Low complexity" evidence="1">
    <location>
        <begin position="247"/>
        <end position="260"/>
    </location>
</feature>
<organism evidence="2 3">
    <name type="scientific">Westerdykella ornata</name>
    <dbReference type="NCBI Taxonomy" id="318751"/>
    <lineage>
        <taxon>Eukaryota</taxon>
        <taxon>Fungi</taxon>
        <taxon>Dikarya</taxon>
        <taxon>Ascomycota</taxon>
        <taxon>Pezizomycotina</taxon>
        <taxon>Dothideomycetes</taxon>
        <taxon>Pleosporomycetidae</taxon>
        <taxon>Pleosporales</taxon>
        <taxon>Sporormiaceae</taxon>
        <taxon>Westerdykella</taxon>
    </lineage>
</organism>
<evidence type="ECO:0000256" key="1">
    <source>
        <dbReference type="SAM" id="MobiDB-lite"/>
    </source>
</evidence>
<name>A0A6A6JTD4_WESOR</name>
<dbReference type="RefSeq" id="XP_033657064.1">
    <property type="nucleotide sequence ID" value="XM_033793487.1"/>
</dbReference>
<protein>
    <submittedName>
        <fullName evidence="2">Uncharacterized protein</fullName>
    </submittedName>
</protein>
<feature type="region of interest" description="Disordered" evidence="1">
    <location>
        <begin position="163"/>
        <end position="270"/>
    </location>
</feature>
<feature type="region of interest" description="Disordered" evidence="1">
    <location>
        <begin position="1"/>
        <end position="20"/>
    </location>
</feature>
<dbReference type="Proteomes" id="UP000800097">
    <property type="component" value="Unassembled WGS sequence"/>
</dbReference>
<feature type="compositionally biased region" description="Low complexity" evidence="1">
    <location>
        <begin position="294"/>
        <end position="308"/>
    </location>
</feature>
<dbReference type="OrthoDB" id="3799363at2759"/>
<feature type="compositionally biased region" description="Basic and acidic residues" evidence="1">
    <location>
        <begin position="1"/>
        <end position="17"/>
    </location>
</feature>
<evidence type="ECO:0000313" key="3">
    <source>
        <dbReference type="Proteomes" id="UP000800097"/>
    </source>
</evidence>
<evidence type="ECO:0000313" key="2">
    <source>
        <dbReference type="EMBL" id="KAF2279525.1"/>
    </source>
</evidence>
<dbReference type="AlphaFoldDB" id="A0A6A6JTD4"/>
<reference evidence="2" key="1">
    <citation type="journal article" date="2020" name="Stud. Mycol.">
        <title>101 Dothideomycetes genomes: a test case for predicting lifestyles and emergence of pathogens.</title>
        <authorList>
            <person name="Haridas S."/>
            <person name="Albert R."/>
            <person name="Binder M."/>
            <person name="Bloem J."/>
            <person name="Labutti K."/>
            <person name="Salamov A."/>
            <person name="Andreopoulos B."/>
            <person name="Baker S."/>
            <person name="Barry K."/>
            <person name="Bills G."/>
            <person name="Bluhm B."/>
            <person name="Cannon C."/>
            <person name="Castanera R."/>
            <person name="Culley D."/>
            <person name="Daum C."/>
            <person name="Ezra D."/>
            <person name="Gonzalez J."/>
            <person name="Henrissat B."/>
            <person name="Kuo A."/>
            <person name="Liang C."/>
            <person name="Lipzen A."/>
            <person name="Lutzoni F."/>
            <person name="Magnuson J."/>
            <person name="Mondo S."/>
            <person name="Nolan M."/>
            <person name="Ohm R."/>
            <person name="Pangilinan J."/>
            <person name="Park H.-J."/>
            <person name="Ramirez L."/>
            <person name="Alfaro M."/>
            <person name="Sun H."/>
            <person name="Tritt A."/>
            <person name="Yoshinaga Y."/>
            <person name="Zwiers L.-H."/>
            <person name="Turgeon B."/>
            <person name="Goodwin S."/>
            <person name="Spatafora J."/>
            <person name="Crous P."/>
            <person name="Grigoriev I."/>
        </authorList>
    </citation>
    <scope>NUCLEOTIDE SEQUENCE</scope>
    <source>
        <strain evidence="2">CBS 379.55</strain>
    </source>
</reference>
<feature type="region of interest" description="Disordered" evidence="1">
    <location>
        <begin position="292"/>
        <end position="336"/>
    </location>
</feature>
<accession>A0A6A6JTD4</accession>
<feature type="compositionally biased region" description="Basic and acidic residues" evidence="1">
    <location>
        <begin position="192"/>
        <end position="205"/>
    </location>
</feature>
<proteinExistence type="predicted"/>
<gene>
    <name evidence="2" type="ORF">EI97DRAFT_178789</name>
</gene>